<evidence type="ECO:0000313" key="3">
    <source>
        <dbReference type="Proteomes" id="UP000824002"/>
    </source>
</evidence>
<proteinExistence type="predicted"/>
<name>A0A9D1FMC7_9FIRM</name>
<dbReference type="AlphaFoldDB" id="A0A9D1FMC7"/>
<sequence>MNVRDVMRILDAQLVCGEENLDTQVHEACGSDMMSDVLAFVKDQAVLLTGLVNIQVVRTADMMDMVCIVFVRGKEPDEDMIALAKRRGMVLLKTQHRMFTACGLLWENGLRGGGKADEHAQMDL</sequence>
<accession>A0A9D1FMC7</accession>
<dbReference type="InterPro" id="IPR010766">
    <property type="entry name" value="DRTGG"/>
</dbReference>
<dbReference type="Pfam" id="PF07085">
    <property type="entry name" value="DRTGG"/>
    <property type="match status" value="1"/>
</dbReference>
<evidence type="ECO:0000313" key="2">
    <source>
        <dbReference type="EMBL" id="HIS76369.1"/>
    </source>
</evidence>
<gene>
    <name evidence="2" type="ORF">IAB51_06090</name>
</gene>
<dbReference type="SUPFAM" id="SSF75138">
    <property type="entry name" value="HprK N-terminal domain-like"/>
    <property type="match status" value="1"/>
</dbReference>
<feature type="domain" description="DRTGG" evidence="1">
    <location>
        <begin position="5"/>
        <end position="102"/>
    </location>
</feature>
<dbReference type="Proteomes" id="UP000824002">
    <property type="component" value="Unassembled WGS sequence"/>
</dbReference>
<reference evidence="2" key="1">
    <citation type="submission" date="2020-10" db="EMBL/GenBank/DDBJ databases">
        <authorList>
            <person name="Gilroy R."/>
        </authorList>
    </citation>
    <scope>NUCLEOTIDE SEQUENCE</scope>
    <source>
        <strain evidence="2">CHK199-13235</strain>
    </source>
</reference>
<organism evidence="2 3">
    <name type="scientific">Candidatus Merdivicinus excrementipullorum</name>
    <dbReference type="NCBI Taxonomy" id="2840867"/>
    <lineage>
        <taxon>Bacteria</taxon>
        <taxon>Bacillati</taxon>
        <taxon>Bacillota</taxon>
        <taxon>Clostridia</taxon>
        <taxon>Eubacteriales</taxon>
        <taxon>Oscillospiraceae</taxon>
        <taxon>Oscillospiraceae incertae sedis</taxon>
        <taxon>Candidatus Merdivicinus</taxon>
    </lineage>
</organism>
<dbReference type="EMBL" id="DVJP01000039">
    <property type="protein sequence ID" value="HIS76369.1"/>
    <property type="molecule type" value="Genomic_DNA"/>
</dbReference>
<evidence type="ECO:0000259" key="1">
    <source>
        <dbReference type="Pfam" id="PF07085"/>
    </source>
</evidence>
<dbReference type="InterPro" id="IPR028979">
    <property type="entry name" value="Ser_kin/Pase_Hpr-like_N_sf"/>
</dbReference>
<comment type="caution">
    <text evidence="2">The sequence shown here is derived from an EMBL/GenBank/DDBJ whole genome shotgun (WGS) entry which is preliminary data.</text>
</comment>
<dbReference type="Gene3D" id="3.40.1390.20">
    <property type="entry name" value="HprK N-terminal domain-like"/>
    <property type="match status" value="1"/>
</dbReference>
<reference evidence="2" key="2">
    <citation type="journal article" date="2021" name="PeerJ">
        <title>Extensive microbial diversity within the chicken gut microbiome revealed by metagenomics and culture.</title>
        <authorList>
            <person name="Gilroy R."/>
            <person name="Ravi A."/>
            <person name="Getino M."/>
            <person name="Pursley I."/>
            <person name="Horton D.L."/>
            <person name="Alikhan N.F."/>
            <person name="Baker D."/>
            <person name="Gharbi K."/>
            <person name="Hall N."/>
            <person name="Watson M."/>
            <person name="Adriaenssens E.M."/>
            <person name="Foster-Nyarko E."/>
            <person name="Jarju S."/>
            <person name="Secka A."/>
            <person name="Antonio M."/>
            <person name="Oren A."/>
            <person name="Chaudhuri R.R."/>
            <person name="La Ragione R."/>
            <person name="Hildebrand F."/>
            <person name="Pallen M.J."/>
        </authorList>
    </citation>
    <scope>NUCLEOTIDE SEQUENCE</scope>
    <source>
        <strain evidence="2">CHK199-13235</strain>
    </source>
</reference>
<protein>
    <recommendedName>
        <fullName evidence="1">DRTGG domain-containing protein</fullName>
    </recommendedName>
</protein>